<dbReference type="Proteomes" id="UP000030742">
    <property type="component" value="Unassembled WGS sequence"/>
</dbReference>
<sequence>MWMVALADSMRSSGSKKKNAVLQRTSVQSNSSRPIFNHTFKFPKLPASSRKRINIEVWHRDRTTM</sequence>
<evidence type="ECO:0000259" key="1">
    <source>
        <dbReference type="PROSITE" id="PS50004"/>
    </source>
</evidence>
<protein>
    <recommendedName>
        <fullName evidence="1">C2 domain-containing protein</fullName>
    </recommendedName>
</protein>
<dbReference type="InterPro" id="IPR000008">
    <property type="entry name" value="C2_dom"/>
</dbReference>
<dbReference type="GO" id="GO:0005886">
    <property type="term" value="C:plasma membrane"/>
    <property type="evidence" value="ECO:0007669"/>
    <property type="project" value="TreeGrafter"/>
</dbReference>
<dbReference type="Pfam" id="PF00168">
    <property type="entry name" value="C2"/>
    <property type="match status" value="1"/>
</dbReference>
<proteinExistence type="predicted"/>
<name>U4U4C9_DENPD</name>
<evidence type="ECO:0000313" key="3">
    <source>
        <dbReference type="Proteomes" id="UP000030742"/>
    </source>
</evidence>
<accession>U4U4C9</accession>
<dbReference type="EMBL" id="KB631924">
    <property type="protein sequence ID" value="ERL87203.1"/>
    <property type="molecule type" value="Genomic_DNA"/>
</dbReference>
<dbReference type="CDD" id="cd00030">
    <property type="entry name" value="C2"/>
    <property type="match status" value="1"/>
</dbReference>
<gene>
    <name evidence="2" type="ORF">D910_04602</name>
</gene>
<dbReference type="PANTHER" id="PTHR46848:SF1">
    <property type="entry name" value="REGULATOR OF G-PROTEIN SIGNALING 3"/>
    <property type="match status" value="1"/>
</dbReference>
<organism evidence="2 3">
    <name type="scientific">Dendroctonus ponderosae</name>
    <name type="common">Mountain pine beetle</name>
    <dbReference type="NCBI Taxonomy" id="77166"/>
    <lineage>
        <taxon>Eukaryota</taxon>
        <taxon>Metazoa</taxon>
        <taxon>Ecdysozoa</taxon>
        <taxon>Arthropoda</taxon>
        <taxon>Hexapoda</taxon>
        <taxon>Insecta</taxon>
        <taxon>Pterygota</taxon>
        <taxon>Neoptera</taxon>
        <taxon>Endopterygota</taxon>
        <taxon>Coleoptera</taxon>
        <taxon>Polyphaga</taxon>
        <taxon>Cucujiformia</taxon>
        <taxon>Curculionidae</taxon>
        <taxon>Scolytinae</taxon>
        <taxon>Dendroctonus</taxon>
    </lineage>
</organism>
<dbReference type="GO" id="GO:0005634">
    <property type="term" value="C:nucleus"/>
    <property type="evidence" value="ECO:0007669"/>
    <property type="project" value="TreeGrafter"/>
</dbReference>
<evidence type="ECO:0000313" key="2">
    <source>
        <dbReference type="EMBL" id="ERL87203.1"/>
    </source>
</evidence>
<dbReference type="Gene3D" id="2.60.40.150">
    <property type="entry name" value="C2 domain"/>
    <property type="match status" value="1"/>
</dbReference>
<reference evidence="2 3" key="1">
    <citation type="journal article" date="2013" name="Genome Biol.">
        <title>Draft genome of the mountain pine beetle, Dendroctonus ponderosae Hopkins, a major forest pest.</title>
        <authorList>
            <person name="Keeling C.I."/>
            <person name="Yuen M.M."/>
            <person name="Liao N.Y."/>
            <person name="Docking T.R."/>
            <person name="Chan S.K."/>
            <person name="Taylor G.A."/>
            <person name="Palmquist D.L."/>
            <person name="Jackman S.D."/>
            <person name="Nguyen A."/>
            <person name="Li M."/>
            <person name="Henderson H."/>
            <person name="Janes J.K."/>
            <person name="Zhao Y."/>
            <person name="Pandoh P."/>
            <person name="Moore R."/>
            <person name="Sperling F.A."/>
            <person name="Huber D.P."/>
            <person name="Birol I."/>
            <person name="Jones S.J."/>
            <person name="Bohlmann J."/>
        </authorList>
    </citation>
    <scope>NUCLEOTIDE SEQUENCE</scope>
</reference>
<dbReference type="AlphaFoldDB" id="U4U4C9"/>
<dbReference type="OrthoDB" id="410721at2759"/>
<dbReference type="SUPFAM" id="SSF49562">
    <property type="entry name" value="C2 domain (Calcium/lipid-binding domain, CaLB)"/>
    <property type="match status" value="1"/>
</dbReference>
<dbReference type="PROSITE" id="PS50004">
    <property type="entry name" value="C2"/>
    <property type="match status" value="1"/>
</dbReference>
<feature type="domain" description="C2" evidence="1">
    <location>
        <begin position="1"/>
        <end position="65"/>
    </location>
</feature>
<dbReference type="InterPro" id="IPR035892">
    <property type="entry name" value="C2_domain_sf"/>
</dbReference>
<dbReference type="PANTHER" id="PTHR46848">
    <property type="entry name" value="REGULATOR OF G-PROTEIN SIGNALING 3"/>
    <property type="match status" value="1"/>
</dbReference>